<reference evidence="1 2" key="1">
    <citation type="journal article" date="2019" name="Sci. Rep.">
        <title>Orb-weaving spider Araneus ventricosus genome elucidates the spidroin gene catalogue.</title>
        <authorList>
            <person name="Kono N."/>
            <person name="Nakamura H."/>
            <person name="Ohtoshi R."/>
            <person name="Moran D.A.P."/>
            <person name="Shinohara A."/>
            <person name="Yoshida Y."/>
            <person name="Fujiwara M."/>
            <person name="Mori M."/>
            <person name="Tomita M."/>
            <person name="Arakawa K."/>
        </authorList>
    </citation>
    <scope>NUCLEOTIDE SEQUENCE [LARGE SCALE GENOMIC DNA]</scope>
</reference>
<name>A0A4Y2VD15_ARAVE</name>
<evidence type="ECO:0000313" key="2">
    <source>
        <dbReference type="Proteomes" id="UP000499080"/>
    </source>
</evidence>
<organism evidence="1 2">
    <name type="scientific">Araneus ventricosus</name>
    <name type="common">Orbweaver spider</name>
    <name type="synonym">Epeira ventricosa</name>
    <dbReference type="NCBI Taxonomy" id="182803"/>
    <lineage>
        <taxon>Eukaryota</taxon>
        <taxon>Metazoa</taxon>
        <taxon>Ecdysozoa</taxon>
        <taxon>Arthropoda</taxon>
        <taxon>Chelicerata</taxon>
        <taxon>Arachnida</taxon>
        <taxon>Araneae</taxon>
        <taxon>Araneomorphae</taxon>
        <taxon>Entelegynae</taxon>
        <taxon>Araneoidea</taxon>
        <taxon>Araneidae</taxon>
        <taxon>Araneus</taxon>
    </lineage>
</organism>
<dbReference type="AlphaFoldDB" id="A0A4Y2VD15"/>
<proteinExistence type="predicted"/>
<accession>A0A4Y2VD15</accession>
<sequence>MFLPEQYSKIIMKSGRNHHVTDMTLYSRDFKDLHNKLQLTNRERNVPNKKVAYQDSVKWIRVEEFSSYLYKDCYGPFAPFKKVDLRKQIKGENQLVKIGDFELERAKLIPKRSQQQKRLKT</sequence>
<dbReference type="EMBL" id="BGPR01044748">
    <property type="protein sequence ID" value="GBO21580.1"/>
    <property type="molecule type" value="Genomic_DNA"/>
</dbReference>
<gene>
    <name evidence="1" type="ORF">AVEN_164149_1</name>
</gene>
<comment type="caution">
    <text evidence="1">The sequence shown here is derived from an EMBL/GenBank/DDBJ whole genome shotgun (WGS) entry which is preliminary data.</text>
</comment>
<keyword evidence="2" id="KW-1185">Reference proteome</keyword>
<dbReference type="Proteomes" id="UP000499080">
    <property type="component" value="Unassembled WGS sequence"/>
</dbReference>
<evidence type="ECO:0000313" key="1">
    <source>
        <dbReference type="EMBL" id="GBO21580.1"/>
    </source>
</evidence>
<protein>
    <submittedName>
        <fullName evidence="1">Uncharacterized protein</fullName>
    </submittedName>
</protein>